<name>A0A344LKK9_9PSEU</name>
<protein>
    <recommendedName>
        <fullName evidence="4">HXXEE domain-containing protein</fullName>
    </recommendedName>
</protein>
<sequence length="153" mass="15916">MSKAATLGLFGAWLVHDLEELATMPKWAGVSREHAAVAIGLMGGVVAAAAVAGARTGGRSRFYRTALAAFDLHGWVHLAGSAVTRGYTPGVVTSPLVVIPFSRWARKRLRAAGIEEGTSWAGLALLPVLLGAVHGTAVLVTRGTKARYASLTN</sequence>
<dbReference type="Proteomes" id="UP000250434">
    <property type="component" value="Chromosome"/>
</dbReference>
<dbReference type="Pfam" id="PF13787">
    <property type="entry name" value="HXXEE"/>
    <property type="match status" value="1"/>
</dbReference>
<keyword evidence="1" id="KW-1133">Transmembrane helix</keyword>
<dbReference type="AlphaFoldDB" id="A0A344LKK9"/>
<dbReference type="InterPro" id="IPR025671">
    <property type="entry name" value="HXXEE"/>
</dbReference>
<evidence type="ECO:0000313" key="2">
    <source>
        <dbReference type="EMBL" id="AXB48583.1"/>
    </source>
</evidence>
<accession>A0A344LKK9</accession>
<feature type="transmembrane region" description="Helical" evidence="1">
    <location>
        <begin position="34"/>
        <end position="54"/>
    </location>
</feature>
<gene>
    <name evidence="2" type="ORF">A4R43_17615</name>
</gene>
<dbReference type="EMBL" id="CP015163">
    <property type="protein sequence ID" value="AXB48583.1"/>
    <property type="molecule type" value="Genomic_DNA"/>
</dbReference>
<keyword evidence="1" id="KW-0472">Membrane</keyword>
<evidence type="ECO:0000256" key="1">
    <source>
        <dbReference type="SAM" id="Phobius"/>
    </source>
</evidence>
<keyword evidence="1" id="KW-0812">Transmembrane</keyword>
<evidence type="ECO:0000313" key="3">
    <source>
        <dbReference type="Proteomes" id="UP000250434"/>
    </source>
</evidence>
<reference evidence="2 3" key="1">
    <citation type="submission" date="2016-04" db="EMBL/GenBank/DDBJ databases">
        <title>Complete genome sequence and analysis of deep-sea sediment isolate, Amycolatopsis sp. WP1.</title>
        <authorList>
            <person name="Wang H."/>
            <person name="Chen S."/>
            <person name="Wu Q."/>
        </authorList>
    </citation>
    <scope>NUCLEOTIDE SEQUENCE [LARGE SCALE GENOMIC DNA]</scope>
    <source>
        <strain evidence="2 3">WP1</strain>
    </source>
</reference>
<evidence type="ECO:0008006" key="4">
    <source>
        <dbReference type="Google" id="ProtNLM"/>
    </source>
</evidence>
<dbReference type="OrthoDB" id="4808449at2"/>
<dbReference type="KEGG" id="aab:A4R43_17615"/>
<proteinExistence type="predicted"/>
<keyword evidence="3" id="KW-1185">Reference proteome</keyword>
<organism evidence="2 3">
    <name type="scientific">Amycolatopsis albispora</name>
    <dbReference type="NCBI Taxonomy" id="1804986"/>
    <lineage>
        <taxon>Bacteria</taxon>
        <taxon>Bacillati</taxon>
        <taxon>Actinomycetota</taxon>
        <taxon>Actinomycetes</taxon>
        <taxon>Pseudonocardiales</taxon>
        <taxon>Pseudonocardiaceae</taxon>
        <taxon>Amycolatopsis</taxon>
    </lineage>
</organism>